<sequence>MICPKCQGHMRTFDRHGVHIERCEGCQGIFLDRGELEAIANAEQRHYGAVPPDPSVPPTPPPPPPAYPAQGGGYPAQGGYPARGGYGGYKDSPRPYGGFKDSPRPYGGYKDSPRPYGRKRRKSFLEDLFD</sequence>
<feature type="compositionally biased region" description="Gly residues" evidence="1">
    <location>
        <begin position="70"/>
        <end position="88"/>
    </location>
</feature>
<dbReference type="Proteomes" id="UP000572051">
    <property type="component" value="Unassembled WGS sequence"/>
</dbReference>
<comment type="caution">
    <text evidence="3">The sequence shown here is derived from an EMBL/GenBank/DDBJ whole genome shotgun (WGS) entry which is preliminary data.</text>
</comment>
<proteinExistence type="predicted"/>
<keyword evidence="4" id="KW-1185">Reference proteome</keyword>
<gene>
    <name evidence="3" type="ORF">HNR10_004156</name>
</gene>
<dbReference type="RefSeq" id="WP_179826086.1">
    <property type="nucleotide sequence ID" value="NZ_JACCFS010000001.1"/>
</dbReference>
<feature type="compositionally biased region" description="Pro residues" evidence="1">
    <location>
        <begin position="51"/>
        <end position="67"/>
    </location>
</feature>
<dbReference type="EMBL" id="JACCFS010000001">
    <property type="protein sequence ID" value="NYJ36275.1"/>
    <property type="molecule type" value="Genomic_DNA"/>
</dbReference>
<dbReference type="Pfam" id="PF13453">
    <property type="entry name" value="Zn_ribbon_TFIIB"/>
    <property type="match status" value="1"/>
</dbReference>
<dbReference type="InterPro" id="IPR027392">
    <property type="entry name" value="TF_Znf"/>
</dbReference>
<organism evidence="3 4">
    <name type="scientific">Nocardiopsis aegyptia</name>
    <dbReference type="NCBI Taxonomy" id="220378"/>
    <lineage>
        <taxon>Bacteria</taxon>
        <taxon>Bacillati</taxon>
        <taxon>Actinomycetota</taxon>
        <taxon>Actinomycetes</taxon>
        <taxon>Streptosporangiales</taxon>
        <taxon>Nocardiopsidaceae</taxon>
        <taxon>Nocardiopsis</taxon>
    </lineage>
</organism>
<feature type="domain" description="Transcription factor zinc-finger" evidence="2">
    <location>
        <begin position="2"/>
        <end position="41"/>
    </location>
</feature>
<evidence type="ECO:0000256" key="1">
    <source>
        <dbReference type="SAM" id="MobiDB-lite"/>
    </source>
</evidence>
<feature type="region of interest" description="Disordered" evidence="1">
    <location>
        <begin position="43"/>
        <end position="130"/>
    </location>
</feature>
<accession>A0A7Z0EQ94</accession>
<evidence type="ECO:0000313" key="3">
    <source>
        <dbReference type="EMBL" id="NYJ36275.1"/>
    </source>
</evidence>
<protein>
    <recommendedName>
        <fullName evidence="2">Transcription factor zinc-finger domain-containing protein</fullName>
    </recommendedName>
</protein>
<evidence type="ECO:0000259" key="2">
    <source>
        <dbReference type="Pfam" id="PF13453"/>
    </source>
</evidence>
<reference evidence="3 4" key="1">
    <citation type="submission" date="2020-07" db="EMBL/GenBank/DDBJ databases">
        <title>Sequencing the genomes of 1000 actinobacteria strains.</title>
        <authorList>
            <person name="Klenk H.-P."/>
        </authorList>
    </citation>
    <scope>NUCLEOTIDE SEQUENCE [LARGE SCALE GENOMIC DNA]</scope>
    <source>
        <strain evidence="3 4">DSM 44442</strain>
    </source>
</reference>
<evidence type="ECO:0000313" key="4">
    <source>
        <dbReference type="Proteomes" id="UP000572051"/>
    </source>
</evidence>
<name>A0A7Z0EQ94_9ACTN</name>
<dbReference type="AlphaFoldDB" id="A0A7Z0EQ94"/>